<feature type="transmembrane region" description="Helical" evidence="10">
    <location>
        <begin position="6"/>
        <end position="25"/>
    </location>
</feature>
<evidence type="ECO:0000313" key="11">
    <source>
        <dbReference type="EMBL" id="ORY30175.1"/>
    </source>
</evidence>
<keyword evidence="12" id="KW-1185">Reference proteome</keyword>
<name>A0A1Y2B7V0_9TREE</name>
<dbReference type="AlphaFoldDB" id="A0A1Y2B7V0"/>
<dbReference type="Proteomes" id="UP000193986">
    <property type="component" value="Unassembled WGS sequence"/>
</dbReference>
<dbReference type="GO" id="GO:0020037">
    <property type="term" value="F:heme binding"/>
    <property type="evidence" value="ECO:0007669"/>
    <property type="project" value="InterPro"/>
</dbReference>
<evidence type="ECO:0000256" key="10">
    <source>
        <dbReference type="SAM" id="Phobius"/>
    </source>
</evidence>
<dbReference type="EMBL" id="MCFC01000021">
    <property type="protein sequence ID" value="ORY30175.1"/>
    <property type="molecule type" value="Genomic_DNA"/>
</dbReference>
<sequence length="538" mass="59895">MSSLTWGQYLYIGGVFVAAIVLHRLRKRASLLRIPGPRSANWLLGNEWEIYNNVAGRVWNRWIDLYGPVVLYKNAFFNGYTVLLADPIAVKSLLSDGPDGYTWHKPPFNRQTNERLLGRGVIWAEGDDHRVQRRLLSPAFSPTSTRLVSDAFWETADNLKSVLQRQIDLDPARTARVNAADLMSRAALDVIGLAGFEHKFHAVLSASREAVSITDGLHQALGAPPGWRMFLTLNLAKSFPFIFNHAPLKAIQNQRASKASIDIVAYKVLADAKKSLLEKDGKSILSILLQESQKGGEKLSEKEIVDNFSTMITAGHETTGITLSLILYELSRNQPFQDLLRKELFAVGGGQLSFDDLQSGKATHLDAVIKEVLRVYPANIRIIRRAETDQVLPLSQPLPSAKERAGDTQLLIPANTDVVIPLAAINTLKSIWGPDAHLFKPERWLEKDGIPETVKVLPQGYERIFTFVSGPRACLGMRFALAEMRVLLSQILSSYIFTPIDDANIPLDIVSPAQIMIRAQDPTRGIYGVPLRVREVKN</sequence>
<dbReference type="SUPFAM" id="SSF48264">
    <property type="entry name" value="Cytochrome P450"/>
    <property type="match status" value="1"/>
</dbReference>
<keyword evidence="10" id="KW-1133">Transmembrane helix</keyword>
<dbReference type="GO" id="GO:0005506">
    <property type="term" value="F:iron ion binding"/>
    <property type="evidence" value="ECO:0007669"/>
    <property type="project" value="InterPro"/>
</dbReference>
<keyword evidence="7 9" id="KW-0408">Iron</keyword>
<keyword evidence="10" id="KW-0472">Membrane</keyword>
<keyword evidence="4 9" id="KW-0349">Heme</keyword>
<dbReference type="PRINTS" id="PR00385">
    <property type="entry name" value="P450"/>
</dbReference>
<protein>
    <submittedName>
        <fullName evidence="11">Cytochrome P450</fullName>
    </submittedName>
</protein>
<evidence type="ECO:0000256" key="5">
    <source>
        <dbReference type="ARBA" id="ARBA00022723"/>
    </source>
</evidence>
<dbReference type="InterPro" id="IPR001128">
    <property type="entry name" value="Cyt_P450"/>
</dbReference>
<evidence type="ECO:0000256" key="2">
    <source>
        <dbReference type="ARBA" id="ARBA00005179"/>
    </source>
</evidence>
<comment type="cofactor">
    <cofactor evidence="1 9">
        <name>heme</name>
        <dbReference type="ChEBI" id="CHEBI:30413"/>
    </cofactor>
</comment>
<organism evidence="11 12">
    <name type="scientific">Naematelia encephala</name>
    <dbReference type="NCBI Taxonomy" id="71784"/>
    <lineage>
        <taxon>Eukaryota</taxon>
        <taxon>Fungi</taxon>
        <taxon>Dikarya</taxon>
        <taxon>Basidiomycota</taxon>
        <taxon>Agaricomycotina</taxon>
        <taxon>Tremellomycetes</taxon>
        <taxon>Tremellales</taxon>
        <taxon>Naemateliaceae</taxon>
        <taxon>Naematelia</taxon>
    </lineage>
</organism>
<dbReference type="InParanoid" id="A0A1Y2B7V0"/>
<dbReference type="GO" id="GO:0016705">
    <property type="term" value="F:oxidoreductase activity, acting on paired donors, with incorporation or reduction of molecular oxygen"/>
    <property type="evidence" value="ECO:0007669"/>
    <property type="project" value="InterPro"/>
</dbReference>
<evidence type="ECO:0000256" key="6">
    <source>
        <dbReference type="ARBA" id="ARBA00023002"/>
    </source>
</evidence>
<evidence type="ECO:0000256" key="9">
    <source>
        <dbReference type="PIRSR" id="PIRSR602403-1"/>
    </source>
</evidence>
<dbReference type="OrthoDB" id="1470350at2759"/>
<gene>
    <name evidence="11" type="ORF">BCR39DRAFT_152747</name>
</gene>
<dbReference type="STRING" id="71784.A0A1Y2B7V0"/>
<evidence type="ECO:0000256" key="4">
    <source>
        <dbReference type="ARBA" id="ARBA00022617"/>
    </source>
</evidence>
<dbReference type="PANTHER" id="PTHR24305:SF166">
    <property type="entry name" value="CYTOCHROME P450 12A4, MITOCHONDRIAL-RELATED"/>
    <property type="match status" value="1"/>
</dbReference>
<dbReference type="InterPro" id="IPR002403">
    <property type="entry name" value="Cyt_P450_E_grp-IV"/>
</dbReference>
<comment type="caution">
    <text evidence="11">The sequence shown here is derived from an EMBL/GenBank/DDBJ whole genome shotgun (WGS) entry which is preliminary data.</text>
</comment>
<reference evidence="11 12" key="1">
    <citation type="submission" date="2016-07" db="EMBL/GenBank/DDBJ databases">
        <title>Pervasive Adenine N6-methylation of Active Genes in Fungi.</title>
        <authorList>
            <consortium name="DOE Joint Genome Institute"/>
            <person name="Mondo S.J."/>
            <person name="Dannebaum R.O."/>
            <person name="Kuo R.C."/>
            <person name="Labutti K."/>
            <person name="Haridas S."/>
            <person name="Kuo A."/>
            <person name="Salamov A."/>
            <person name="Ahrendt S.R."/>
            <person name="Lipzen A."/>
            <person name="Sullivan W."/>
            <person name="Andreopoulos W.B."/>
            <person name="Clum A."/>
            <person name="Lindquist E."/>
            <person name="Daum C."/>
            <person name="Ramamoorthy G.K."/>
            <person name="Gryganskyi A."/>
            <person name="Culley D."/>
            <person name="Magnuson J.K."/>
            <person name="James T.Y."/>
            <person name="O'Malley M.A."/>
            <person name="Stajich J.E."/>
            <person name="Spatafora J.W."/>
            <person name="Visel A."/>
            <person name="Grigoriev I.V."/>
        </authorList>
    </citation>
    <scope>NUCLEOTIDE SEQUENCE [LARGE SCALE GENOMIC DNA]</scope>
    <source>
        <strain evidence="11 12">68-887.2</strain>
    </source>
</reference>
<evidence type="ECO:0000313" key="12">
    <source>
        <dbReference type="Proteomes" id="UP000193986"/>
    </source>
</evidence>
<evidence type="ECO:0000256" key="3">
    <source>
        <dbReference type="ARBA" id="ARBA00010617"/>
    </source>
</evidence>
<accession>A0A1Y2B7V0</accession>
<evidence type="ECO:0000256" key="1">
    <source>
        <dbReference type="ARBA" id="ARBA00001971"/>
    </source>
</evidence>
<comment type="pathway">
    <text evidence="2">Secondary metabolite biosynthesis.</text>
</comment>
<keyword evidence="5 9" id="KW-0479">Metal-binding</keyword>
<dbReference type="Gene3D" id="1.10.630.10">
    <property type="entry name" value="Cytochrome P450"/>
    <property type="match status" value="1"/>
</dbReference>
<dbReference type="GO" id="GO:0004497">
    <property type="term" value="F:monooxygenase activity"/>
    <property type="evidence" value="ECO:0007669"/>
    <property type="project" value="UniProtKB-KW"/>
</dbReference>
<proteinExistence type="inferred from homology"/>
<comment type="similarity">
    <text evidence="3">Belongs to the cytochrome P450 family.</text>
</comment>
<dbReference type="PANTHER" id="PTHR24305">
    <property type="entry name" value="CYTOCHROME P450"/>
    <property type="match status" value="1"/>
</dbReference>
<dbReference type="InterPro" id="IPR036396">
    <property type="entry name" value="Cyt_P450_sf"/>
</dbReference>
<evidence type="ECO:0000256" key="8">
    <source>
        <dbReference type="ARBA" id="ARBA00023033"/>
    </source>
</evidence>
<evidence type="ECO:0000256" key="7">
    <source>
        <dbReference type="ARBA" id="ARBA00023004"/>
    </source>
</evidence>
<dbReference type="Pfam" id="PF00067">
    <property type="entry name" value="p450"/>
    <property type="match status" value="1"/>
</dbReference>
<keyword evidence="8" id="KW-0503">Monooxygenase</keyword>
<keyword evidence="10" id="KW-0812">Transmembrane</keyword>
<dbReference type="InterPro" id="IPR050121">
    <property type="entry name" value="Cytochrome_P450_monoxygenase"/>
</dbReference>
<feature type="binding site" description="axial binding residue" evidence="9">
    <location>
        <position position="474"/>
    </location>
    <ligand>
        <name>heme</name>
        <dbReference type="ChEBI" id="CHEBI:30413"/>
    </ligand>
    <ligandPart>
        <name>Fe</name>
        <dbReference type="ChEBI" id="CHEBI:18248"/>
    </ligandPart>
</feature>
<dbReference type="PRINTS" id="PR00465">
    <property type="entry name" value="EP450IV"/>
</dbReference>
<keyword evidence="6" id="KW-0560">Oxidoreductase</keyword>